<keyword evidence="5" id="KW-0808">Transferase</keyword>
<keyword evidence="5" id="KW-0949">S-adenosyl-L-methionine</keyword>
<dbReference type="Proteomes" id="UP001359485">
    <property type="component" value="Unassembled WGS sequence"/>
</dbReference>
<keyword evidence="5" id="KW-0489">Methyltransferase</keyword>
<organism evidence="6 7">
    <name type="scientific">Polyplax serrata</name>
    <name type="common">Common mouse louse</name>
    <dbReference type="NCBI Taxonomy" id="468196"/>
    <lineage>
        <taxon>Eukaryota</taxon>
        <taxon>Metazoa</taxon>
        <taxon>Ecdysozoa</taxon>
        <taxon>Arthropoda</taxon>
        <taxon>Hexapoda</taxon>
        <taxon>Insecta</taxon>
        <taxon>Pterygota</taxon>
        <taxon>Neoptera</taxon>
        <taxon>Paraneoptera</taxon>
        <taxon>Psocodea</taxon>
        <taxon>Troctomorpha</taxon>
        <taxon>Phthiraptera</taxon>
        <taxon>Anoplura</taxon>
        <taxon>Polyplacidae</taxon>
        <taxon>Polyplax</taxon>
    </lineage>
</organism>
<dbReference type="PANTHER" id="PTHR31397:SF1">
    <property type="entry name" value="BLOC-1-RELATED COMPLEX SUBUNIT 7"/>
    <property type="match status" value="1"/>
</dbReference>
<sequence length="630" mass="72210">MPDKAPEATDVLLFPKDVPWSSVNSIATQQITKLSRSDSNFGNSKTGSSITLKELEVNVTPIQENFIGFRKREQVGSRSRYPRTILTKSLIREELEILKINMSSHDKSNQLREENSEIKCKRQTPRKLFVKYMKLGTCDKHKAQDLVSEIEGSESTKTDNKAWKFLKRGNTTRKELLYGRKCFLELKEWLSLGNLIVFTSLELYDISCQDQISDIKIVKRSTSTTGESPKNVEFFQRSNLTSPTLQFTNFIYSTMVSASSTSAKNLFVESKLRLSDRVQVNVNNIAKIARQIQRGSKANENLIAAAKNFALQEAAIENSETNLKKLQLLTTHLNAQVESVQNSSSKVELVLEQVRSMQRVELLFLTSICARKFTLNTTMGRRNFKKSKNHITNSVATKSPTSLSPQKRNEINNIVKKLLKLTSQMPSDGKGNWETHVEIHKLFQKVQELEPAYDVSNKREDHFEDLKIWIKNNGGDIENISIKKFDGMDYGLEAVKDIREGDLICSISRKVMMSFENIKNSPLEHLFKNDPILSNMGNVALALFLILEYLKGKDSFWYSYISSLPTSYNTVLYFELDDFLEMQHSPTFEPALKHCRNIARQYAYFNNLFQSSTDEASQILRNTFTYQLYR</sequence>
<proteinExistence type="inferred from homology"/>
<dbReference type="EC" id="2.1.1.85" evidence="5"/>
<dbReference type="PROSITE" id="PS51565">
    <property type="entry name" value="SAM_MT85_SETD3"/>
    <property type="match status" value="1"/>
</dbReference>
<comment type="subcellular location">
    <subcellularLocation>
        <location evidence="1">Lysosome membrane</location>
    </subcellularLocation>
</comment>
<keyword evidence="4" id="KW-0458">Lysosome</keyword>
<reference evidence="6 7" key="1">
    <citation type="submission" date="2023-09" db="EMBL/GenBank/DDBJ databases">
        <title>Genomes of two closely related lineages of the louse Polyplax serrata with different host specificities.</title>
        <authorList>
            <person name="Martinu J."/>
            <person name="Tarabai H."/>
            <person name="Stefka J."/>
            <person name="Hypsa V."/>
        </authorList>
    </citation>
    <scope>NUCLEOTIDE SEQUENCE [LARGE SCALE GENOMIC DNA]</scope>
    <source>
        <strain evidence="6">98ZLc_SE</strain>
    </source>
</reference>
<dbReference type="Pfam" id="PF16088">
    <property type="entry name" value="BORCS7"/>
    <property type="match status" value="1"/>
</dbReference>
<accession>A0ABR1AT88</accession>
<evidence type="ECO:0000256" key="4">
    <source>
        <dbReference type="ARBA" id="ARBA00023228"/>
    </source>
</evidence>
<dbReference type="EMBL" id="JAWJWF010000045">
    <property type="protein sequence ID" value="KAK6627157.1"/>
    <property type="molecule type" value="Genomic_DNA"/>
</dbReference>
<dbReference type="InterPro" id="IPR025785">
    <property type="entry name" value="SETD3"/>
</dbReference>
<protein>
    <recommendedName>
        <fullName evidence="5">protein-histidine N-methyltransferase</fullName>
        <ecNumber evidence="5">2.1.1.85</ecNumber>
    </recommendedName>
</protein>
<comment type="caution">
    <text evidence="6">The sequence shown here is derived from an EMBL/GenBank/DDBJ whole genome shotgun (WGS) entry which is preliminary data.</text>
</comment>
<evidence type="ECO:0000256" key="3">
    <source>
        <dbReference type="ARBA" id="ARBA00023136"/>
    </source>
</evidence>
<comment type="similarity">
    <text evidence="2">Belongs to the BORCS7 family.</text>
</comment>
<evidence type="ECO:0000256" key="5">
    <source>
        <dbReference type="PROSITE-ProRule" id="PRU00898"/>
    </source>
</evidence>
<keyword evidence="3" id="KW-0472">Membrane</keyword>
<evidence type="ECO:0000256" key="1">
    <source>
        <dbReference type="ARBA" id="ARBA00004656"/>
    </source>
</evidence>
<dbReference type="Gene3D" id="3.90.1410.10">
    <property type="entry name" value="set domain protein methyltransferase, domain 1"/>
    <property type="match status" value="1"/>
</dbReference>
<evidence type="ECO:0000313" key="7">
    <source>
        <dbReference type="Proteomes" id="UP001359485"/>
    </source>
</evidence>
<gene>
    <name evidence="6" type="ORF">RUM44_009634</name>
</gene>
<comment type="catalytic activity">
    <reaction evidence="5">
        <text>L-histidyl-[protein] + S-adenosyl-L-methionine = N(tele)-methyl-L-histidyl-[protein] + S-adenosyl-L-homocysteine + H(+)</text>
        <dbReference type="Rhea" id="RHEA:19369"/>
        <dbReference type="Rhea" id="RHEA-COMP:9745"/>
        <dbReference type="Rhea" id="RHEA-COMP:11600"/>
        <dbReference type="ChEBI" id="CHEBI:15378"/>
        <dbReference type="ChEBI" id="CHEBI:16367"/>
        <dbReference type="ChEBI" id="CHEBI:29979"/>
        <dbReference type="ChEBI" id="CHEBI:57856"/>
        <dbReference type="ChEBI" id="CHEBI:59789"/>
        <dbReference type="EC" id="2.1.1.85"/>
    </reaction>
</comment>
<name>A0ABR1AT88_POLSC</name>
<dbReference type="InterPro" id="IPR046341">
    <property type="entry name" value="SET_dom_sf"/>
</dbReference>
<keyword evidence="7" id="KW-1185">Reference proteome</keyword>
<dbReference type="InterPro" id="IPR032143">
    <property type="entry name" value="BORCS7"/>
</dbReference>
<comment type="similarity">
    <text evidence="5">Belongs to the class V-like SAM-binding methyltransferase superfamily. SETD3 actin-histidine methyltransferase family.</text>
</comment>
<evidence type="ECO:0000256" key="2">
    <source>
        <dbReference type="ARBA" id="ARBA00005433"/>
    </source>
</evidence>
<dbReference type="SUPFAM" id="SSF82199">
    <property type="entry name" value="SET domain"/>
    <property type="match status" value="1"/>
</dbReference>
<evidence type="ECO:0000313" key="6">
    <source>
        <dbReference type="EMBL" id="KAK6627157.1"/>
    </source>
</evidence>
<dbReference type="PANTHER" id="PTHR31397">
    <property type="entry name" value="BLOC-1-RELATED COMPLEX SUBUNIT 7 BORSC7"/>
    <property type="match status" value="1"/>
</dbReference>